<evidence type="ECO:0000259" key="3">
    <source>
        <dbReference type="Pfam" id="PF13439"/>
    </source>
</evidence>
<reference evidence="4 5" key="1">
    <citation type="submission" date="2018-02" db="EMBL/GenBank/DDBJ databases">
        <title>Genomic Encyclopedia of Archaeal and Bacterial Type Strains, Phase II (KMG-II): from individual species to whole genera.</title>
        <authorList>
            <person name="Goeker M."/>
        </authorList>
    </citation>
    <scope>NUCLEOTIDE SEQUENCE [LARGE SCALE GENOMIC DNA]</scope>
    <source>
        <strain evidence="4 5">DSM 15099</strain>
    </source>
</reference>
<name>A0A2S6FVQ9_9CLOT</name>
<feature type="domain" description="Glycosyl transferase family 1" evidence="2">
    <location>
        <begin position="184"/>
        <end position="342"/>
    </location>
</feature>
<dbReference type="InterPro" id="IPR028098">
    <property type="entry name" value="Glyco_trans_4-like_N"/>
</dbReference>
<feature type="domain" description="Glycosyltransferase subfamily 4-like N-terminal" evidence="3">
    <location>
        <begin position="70"/>
        <end position="173"/>
    </location>
</feature>
<organism evidence="4 5">
    <name type="scientific">Clostridium algidicarnis DSM 15099</name>
    <dbReference type="NCBI Taxonomy" id="1121295"/>
    <lineage>
        <taxon>Bacteria</taxon>
        <taxon>Bacillati</taxon>
        <taxon>Bacillota</taxon>
        <taxon>Clostridia</taxon>
        <taxon>Eubacteriales</taxon>
        <taxon>Clostridiaceae</taxon>
        <taxon>Clostridium</taxon>
    </lineage>
</organism>
<dbReference type="GO" id="GO:0016757">
    <property type="term" value="F:glycosyltransferase activity"/>
    <property type="evidence" value="ECO:0007669"/>
    <property type="project" value="InterPro"/>
</dbReference>
<evidence type="ECO:0000259" key="2">
    <source>
        <dbReference type="Pfam" id="PF00534"/>
    </source>
</evidence>
<evidence type="ECO:0000256" key="1">
    <source>
        <dbReference type="ARBA" id="ARBA00022679"/>
    </source>
</evidence>
<dbReference type="InterPro" id="IPR001296">
    <property type="entry name" value="Glyco_trans_1"/>
</dbReference>
<dbReference type="Gene3D" id="3.40.50.2000">
    <property type="entry name" value="Glycogen Phosphorylase B"/>
    <property type="match status" value="2"/>
</dbReference>
<gene>
    <name evidence="4" type="ORF">BD821_11648</name>
</gene>
<comment type="caution">
    <text evidence="4">The sequence shown here is derived from an EMBL/GenBank/DDBJ whole genome shotgun (WGS) entry which is preliminary data.</text>
</comment>
<dbReference type="CDD" id="cd03801">
    <property type="entry name" value="GT4_PimA-like"/>
    <property type="match status" value="1"/>
</dbReference>
<dbReference type="PANTHER" id="PTHR46401:SF2">
    <property type="entry name" value="GLYCOSYLTRANSFERASE WBBK-RELATED"/>
    <property type="match status" value="1"/>
</dbReference>
<dbReference type="Pfam" id="PF13439">
    <property type="entry name" value="Glyco_transf_4"/>
    <property type="match status" value="1"/>
</dbReference>
<accession>A0A2S6FVQ9</accession>
<dbReference type="SUPFAM" id="SSF53756">
    <property type="entry name" value="UDP-Glycosyltransferase/glycogen phosphorylase"/>
    <property type="match status" value="1"/>
</dbReference>
<dbReference type="Pfam" id="PF00534">
    <property type="entry name" value="Glycos_transf_1"/>
    <property type="match status" value="1"/>
</dbReference>
<protein>
    <submittedName>
        <fullName evidence="4">Glycosyltransferase involved in cell wall biosynthesis</fullName>
    </submittedName>
</protein>
<dbReference type="AlphaFoldDB" id="A0A2S6FVQ9"/>
<proteinExistence type="predicted"/>
<dbReference type="STRING" id="37659.GCA_000703125_01385"/>
<keyword evidence="1 4" id="KW-0808">Transferase</keyword>
<evidence type="ECO:0000313" key="5">
    <source>
        <dbReference type="Proteomes" id="UP000239863"/>
    </source>
</evidence>
<dbReference type="RefSeq" id="WP_104410462.1">
    <property type="nucleotide sequence ID" value="NZ_PTIS01000016.1"/>
</dbReference>
<dbReference type="EMBL" id="PTIS01000016">
    <property type="protein sequence ID" value="PPK46401.1"/>
    <property type="molecule type" value="Genomic_DNA"/>
</dbReference>
<evidence type="ECO:0000313" key="4">
    <source>
        <dbReference type="EMBL" id="PPK46401.1"/>
    </source>
</evidence>
<dbReference type="PANTHER" id="PTHR46401">
    <property type="entry name" value="GLYCOSYLTRANSFERASE WBBK-RELATED"/>
    <property type="match status" value="1"/>
</dbReference>
<dbReference type="Proteomes" id="UP000239863">
    <property type="component" value="Unassembled WGS sequence"/>
</dbReference>
<sequence>MNVLFIGVRWDNEEDITSAPQKIGNILYNRLSKDKENFYFYGLQTNESPGEKVEFENVNEKEARGDLKHISSYINDKDIKIIYIARYHSSIALYATYLKFKHKVKIVYTMHGLVKKEKVINGSFKERHVFIERVFLKRCDKIIAVSKDLKLEVLKYYPSLLEENIEVINNGVSIIPIKEKIDIRSLYNIEADKNILFTVGVRKIKNIDTILESFINNKELYENSCLLVTGEKDSEYSISIMEKYKNYAHIVFTGYVDTNMINNIYEEMDVFIQISEFETFGMSIVESLLHKKHVIISSSLPIAKYFNQDEVGFYNKNKDDLSLLILDSLRYDDINQKGYEKARELFHWDKIKEDYYNLFMKL</sequence>
<dbReference type="OrthoDB" id="9778406at2"/>